<keyword evidence="4" id="KW-0175">Coiled coil</keyword>
<dbReference type="InterPro" id="IPR019318">
    <property type="entry name" value="Gua_nucleotide_exch_fac_Ric8"/>
</dbReference>
<reference evidence="6" key="1">
    <citation type="submission" date="2016-03" db="EMBL/GenBank/DDBJ databases">
        <authorList>
            <person name="Ploux O."/>
        </authorList>
    </citation>
    <scope>NUCLEOTIDE SEQUENCE [LARGE SCALE GENOMIC DNA]</scope>
    <source>
        <strain evidence="6">UK7</strain>
    </source>
</reference>
<dbReference type="GO" id="GO:0005085">
    <property type="term" value="F:guanyl-nucleotide exchange factor activity"/>
    <property type="evidence" value="ECO:0007669"/>
    <property type="project" value="UniProtKB-KW"/>
</dbReference>
<dbReference type="InterPro" id="IPR016024">
    <property type="entry name" value="ARM-type_fold"/>
</dbReference>
<gene>
    <name evidence="5" type="ORF">RCO7_03610</name>
</gene>
<proteinExistence type="inferred from homology"/>
<evidence type="ECO:0000313" key="6">
    <source>
        <dbReference type="Proteomes" id="UP000178129"/>
    </source>
</evidence>
<sequence length="506" mass="57222">MPSSTSPRASVSSVDLTLTGPAKLAEVTKLMDTLAADLEKIALLPHQRDAILEQVKIFGRDPSNSDPIFTNEASHFSSLYIYRTDDSQGIETLTRHAFNSPSLTTSRNALRCLANALLLKPETRQILVDLDYSQKACLKLKNDSRDDEFLVSRIIFLTTYNTNLNLEKLVDQYHLAEYICQNLGRHAKQYTTKHGNKKPAQDNPMEDMALIETAKLMFNTTHHCPQRIGAFSPALQPILILLTKREVSSTKPLEPPIGSLINALLNVTLDEKDNIALLFPKSSSNINVDRFVEILEKGVNFYEDDELEHNVSPILQLLRKIYEFAPKDVQIHLQNALLPTEEDRKQILGRTETLSSKLLRFTSNPTTPQVRESISTLFFDLSSKDPKIFVQNVGYGFASGFLFQHNVPIPENALEAWSTGSESSKERASQDSINLAGRINPVTGQFLDMEEKHEEVEMTLEEKEREAEKLFVLFERLKKTGVMNVQNPVEKAFHEGRFEELPDDHE</sequence>
<keyword evidence="6" id="KW-1185">Reference proteome</keyword>
<name>A0A1E1LQN3_9HELO</name>
<dbReference type="Proteomes" id="UP000178129">
    <property type="component" value="Unassembled WGS sequence"/>
</dbReference>
<dbReference type="EMBL" id="FJUW01000076">
    <property type="protein sequence ID" value="CZT12811.1"/>
    <property type="molecule type" value="Genomic_DNA"/>
</dbReference>
<protein>
    <recommendedName>
        <fullName evidence="7">Guanine nucleotide exchange factor synembryn</fullName>
    </recommendedName>
</protein>
<evidence type="ECO:0000313" key="5">
    <source>
        <dbReference type="EMBL" id="CZT12811.1"/>
    </source>
</evidence>
<dbReference type="PANTHER" id="PTHR12425">
    <property type="entry name" value="SYNEMBRYN"/>
    <property type="match status" value="1"/>
</dbReference>
<evidence type="ECO:0000256" key="2">
    <source>
        <dbReference type="ARBA" id="ARBA00022658"/>
    </source>
</evidence>
<dbReference type="Pfam" id="PF10165">
    <property type="entry name" value="Ric8"/>
    <property type="match status" value="1"/>
</dbReference>
<dbReference type="AlphaFoldDB" id="A0A1E1LQN3"/>
<dbReference type="PANTHER" id="PTHR12425:SF5">
    <property type="entry name" value="SYNEMBRYN"/>
    <property type="match status" value="1"/>
</dbReference>
<keyword evidence="2" id="KW-0344">Guanine-nucleotide releasing factor</keyword>
<keyword evidence="3" id="KW-0143">Chaperone</keyword>
<comment type="caution">
    <text evidence="5">The sequence shown here is derived from an EMBL/GenBank/DDBJ whole genome shotgun (WGS) entry which is preliminary data.</text>
</comment>
<evidence type="ECO:0000256" key="3">
    <source>
        <dbReference type="ARBA" id="ARBA00023186"/>
    </source>
</evidence>
<dbReference type="InParanoid" id="A0A1E1LQN3"/>
<evidence type="ECO:0000256" key="4">
    <source>
        <dbReference type="SAM" id="Coils"/>
    </source>
</evidence>
<evidence type="ECO:0008006" key="7">
    <source>
        <dbReference type="Google" id="ProtNLM"/>
    </source>
</evidence>
<dbReference type="GO" id="GO:0001965">
    <property type="term" value="F:G-protein alpha-subunit binding"/>
    <property type="evidence" value="ECO:0007669"/>
    <property type="project" value="TreeGrafter"/>
</dbReference>
<feature type="coiled-coil region" evidence="4">
    <location>
        <begin position="446"/>
        <end position="480"/>
    </location>
</feature>
<dbReference type="GO" id="GO:0005737">
    <property type="term" value="C:cytoplasm"/>
    <property type="evidence" value="ECO:0007669"/>
    <property type="project" value="TreeGrafter"/>
</dbReference>
<organism evidence="5 6">
    <name type="scientific">Rhynchosporium graminicola</name>
    <dbReference type="NCBI Taxonomy" id="2792576"/>
    <lineage>
        <taxon>Eukaryota</taxon>
        <taxon>Fungi</taxon>
        <taxon>Dikarya</taxon>
        <taxon>Ascomycota</taxon>
        <taxon>Pezizomycotina</taxon>
        <taxon>Leotiomycetes</taxon>
        <taxon>Helotiales</taxon>
        <taxon>Ploettnerulaceae</taxon>
        <taxon>Rhynchosporium</taxon>
    </lineage>
</organism>
<evidence type="ECO:0000256" key="1">
    <source>
        <dbReference type="ARBA" id="ARBA00009049"/>
    </source>
</evidence>
<comment type="similarity">
    <text evidence="1">Belongs to the synembryn family.</text>
</comment>
<accession>A0A1E1LQN3</accession>
<dbReference type="SUPFAM" id="SSF48371">
    <property type="entry name" value="ARM repeat"/>
    <property type="match status" value="1"/>
</dbReference>
<dbReference type="GO" id="GO:0007186">
    <property type="term" value="P:G protein-coupled receptor signaling pathway"/>
    <property type="evidence" value="ECO:0007669"/>
    <property type="project" value="TreeGrafter"/>
</dbReference>